<feature type="region of interest" description="Disordered" evidence="1">
    <location>
        <begin position="1"/>
        <end position="35"/>
    </location>
</feature>
<reference evidence="2 3" key="1">
    <citation type="journal article" date="2019" name="Sci. Rep.">
        <title>Nanopore sequencing improves the draft genome of the human pathogenic amoeba Naegleria fowleri.</title>
        <authorList>
            <person name="Liechti N."/>
            <person name="Schurch N."/>
            <person name="Bruggmann R."/>
            <person name="Wittwer M."/>
        </authorList>
    </citation>
    <scope>NUCLEOTIDE SEQUENCE [LARGE SCALE GENOMIC DNA]</scope>
    <source>
        <strain evidence="2 3">ATCC 30894</strain>
    </source>
</reference>
<evidence type="ECO:0000313" key="2">
    <source>
        <dbReference type="EMBL" id="KAF0977545.1"/>
    </source>
</evidence>
<organism evidence="2 3">
    <name type="scientific">Naegleria fowleri</name>
    <name type="common">Brain eating amoeba</name>
    <dbReference type="NCBI Taxonomy" id="5763"/>
    <lineage>
        <taxon>Eukaryota</taxon>
        <taxon>Discoba</taxon>
        <taxon>Heterolobosea</taxon>
        <taxon>Tetramitia</taxon>
        <taxon>Eutetramitia</taxon>
        <taxon>Vahlkampfiidae</taxon>
        <taxon>Naegleria</taxon>
    </lineage>
</organism>
<accession>A0A6A5BW42</accession>
<dbReference type="VEuPathDB" id="AmoebaDB:NfTy_070670"/>
<feature type="compositionally biased region" description="Basic and acidic residues" evidence="1">
    <location>
        <begin position="1"/>
        <end position="12"/>
    </location>
</feature>
<feature type="compositionally biased region" description="Low complexity" evidence="1">
    <location>
        <begin position="13"/>
        <end position="28"/>
    </location>
</feature>
<sequence>MSTRIHLYDLRPSRSSAPSTSSHTSATSNQDDWHNSNDIEFSQSLLKKFQHKLRNSVPLKPFSMKFEHVGDIQTTQAIDVKISYGCHCILISQYHFLTVFDLSSKQLIAKSGERSCENILVENNYNLETKTGRDALILASNNVTAHPLQKVYLKNFIDTLMKNPSDEKFEIARMCIENNNQSNSNNIIYSVCINWIAIWNVQWPTNRRNYYGQLPWNNI</sequence>
<dbReference type="Proteomes" id="UP000444721">
    <property type="component" value="Unassembled WGS sequence"/>
</dbReference>
<dbReference type="VEuPathDB" id="AmoebaDB:FDP41_003537"/>
<dbReference type="VEuPathDB" id="AmoebaDB:NF0063820"/>
<gene>
    <name evidence="2" type="ORF">FDP41_003537</name>
</gene>
<keyword evidence="3" id="KW-1185">Reference proteome</keyword>
<protein>
    <submittedName>
        <fullName evidence="2">Uncharacterized protein</fullName>
    </submittedName>
</protein>
<dbReference type="EMBL" id="VFQX01000034">
    <property type="protein sequence ID" value="KAF0977545.1"/>
    <property type="molecule type" value="Genomic_DNA"/>
</dbReference>
<dbReference type="RefSeq" id="XP_044562258.1">
    <property type="nucleotide sequence ID" value="XM_044706852.1"/>
</dbReference>
<name>A0A6A5BW42_NAEFO</name>
<evidence type="ECO:0000313" key="3">
    <source>
        <dbReference type="Proteomes" id="UP000444721"/>
    </source>
</evidence>
<dbReference type="OrthoDB" id="10489635at2759"/>
<comment type="caution">
    <text evidence="2">The sequence shown here is derived from an EMBL/GenBank/DDBJ whole genome shotgun (WGS) entry which is preliminary data.</text>
</comment>
<dbReference type="AlphaFoldDB" id="A0A6A5BW42"/>
<evidence type="ECO:0000256" key="1">
    <source>
        <dbReference type="SAM" id="MobiDB-lite"/>
    </source>
</evidence>
<dbReference type="GeneID" id="68110755"/>
<proteinExistence type="predicted"/>